<evidence type="ECO:0000313" key="2">
    <source>
        <dbReference type="EMBL" id="TNN57887.1"/>
    </source>
</evidence>
<accession>A0A4Z2GW59</accession>
<feature type="region of interest" description="Disordered" evidence="1">
    <location>
        <begin position="1"/>
        <end position="27"/>
    </location>
</feature>
<protein>
    <submittedName>
        <fullName evidence="2">Uncharacterized protein</fullName>
    </submittedName>
</protein>
<name>A0A4Z2GW59_9TELE</name>
<dbReference type="AlphaFoldDB" id="A0A4Z2GW59"/>
<evidence type="ECO:0000256" key="1">
    <source>
        <dbReference type="SAM" id="MobiDB-lite"/>
    </source>
</evidence>
<dbReference type="EMBL" id="SRLO01000394">
    <property type="protein sequence ID" value="TNN57887.1"/>
    <property type="molecule type" value="Genomic_DNA"/>
</dbReference>
<keyword evidence="3" id="KW-1185">Reference proteome</keyword>
<comment type="caution">
    <text evidence="2">The sequence shown here is derived from an EMBL/GenBank/DDBJ whole genome shotgun (WGS) entry which is preliminary data.</text>
</comment>
<proteinExistence type="predicted"/>
<sequence length="140" mass="15723">MTIKTFPTEDKSQHRTCPQTPPQLQPDPRIRWISRDLSSVTSHLVTTGSAHMFLRQVSSSVTSVLRDPASNPGNSRALHKGTRTPGTGSVYSKDRSYEIQCFISTDSRDSRHSVTQREHDLVLRTMMLNSCLIKALVPPY</sequence>
<organism evidence="2 3">
    <name type="scientific">Liparis tanakae</name>
    <name type="common">Tanaka's snailfish</name>
    <dbReference type="NCBI Taxonomy" id="230148"/>
    <lineage>
        <taxon>Eukaryota</taxon>
        <taxon>Metazoa</taxon>
        <taxon>Chordata</taxon>
        <taxon>Craniata</taxon>
        <taxon>Vertebrata</taxon>
        <taxon>Euteleostomi</taxon>
        <taxon>Actinopterygii</taxon>
        <taxon>Neopterygii</taxon>
        <taxon>Teleostei</taxon>
        <taxon>Neoteleostei</taxon>
        <taxon>Acanthomorphata</taxon>
        <taxon>Eupercaria</taxon>
        <taxon>Perciformes</taxon>
        <taxon>Cottioidei</taxon>
        <taxon>Cottales</taxon>
        <taxon>Liparidae</taxon>
        <taxon>Liparis</taxon>
    </lineage>
</organism>
<reference evidence="2 3" key="1">
    <citation type="submission" date="2019-03" db="EMBL/GenBank/DDBJ databases">
        <title>First draft genome of Liparis tanakae, snailfish: a comprehensive survey of snailfish specific genes.</title>
        <authorList>
            <person name="Kim W."/>
            <person name="Song I."/>
            <person name="Jeong J.-H."/>
            <person name="Kim D."/>
            <person name="Kim S."/>
            <person name="Ryu S."/>
            <person name="Song J.Y."/>
            <person name="Lee S.K."/>
        </authorList>
    </citation>
    <scope>NUCLEOTIDE SEQUENCE [LARGE SCALE GENOMIC DNA]</scope>
    <source>
        <tissue evidence="2">Muscle</tissue>
    </source>
</reference>
<gene>
    <name evidence="2" type="ORF">EYF80_031886</name>
</gene>
<dbReference type="Proteomes" id="UP000314294">
    <property type="component" value="Unassembled WGS sequence"/>
</dbReference>
<evidence type="ECO:0000313" key="3">
    <source>
        <dbReference type="Proteomes" id="UP000314294"/>
    </source>
</evidence>
<feature type="region of interest" description="Disordered" evidence="1">
    <location>
        <begin position="64"/>
        <end position="91"/>
    </location>
</feature>